<organism evidence="2 3">
    <name type="scientific">Kiloniella antarctica</name>
    <dbReference type="NCBI Taxonomy" id="1550907"/>
    <lineage>
        <taxon>Bacteria</taxon>
        <taxon>Pseudomonadati</taxon>
        <taxon>Pseudomonadota</taxon>
        <taxon>Alphaproteobacteria</taxon>
        <taxon>Rhodospirillales</taxon>
        <taxon>Kiloniellaceae</taxon>
        <taxon>Kiloniella</taxon>
    </lineage>
</organism>
<accession>A0ABW5BHQ6</accession>
<sequence length="226" mass="23440">MIISKSIVKTGVKAGATAGMILLLGTPALSTAIAAEDHPMGFFVTSVGLGQGGNLGGLEGADAHCAKLAETAGSTGRTWHAYLSTQEDGKRGVSARDRIGLGPWYNAHGELIASDVDQLHLNPNIVMRTAVDENGNRVKGRGDKPNQHDILTGSMADGTAYFPREKADHTCSNWTSSGEGNATVGHHDRHGGGNTSWNAAHDSRGCGEADLPKSGGAGLFYCFAAD</sequence>
<evidence type="ECO:0008006" key="4">
    <source>
        <dbReference type="Google" id="ProtNLM"/>
    </source>
</evidence>
<dbReference type="Proteomes" id="UP001597294">
    <property type="component" value="Unassembled WGS sequence"/>
</dbReference>
<protein>
    <recommendedName>
        <fullName evidence="4">Lectin</fullName>
    </recommendedName>
</protein>
<evidence type="ECO:0000313" key="2">
    <source>
        <dbReference type="EMBL" id="MFD2205663.1"/>
    </source>
</evidence>
<dbReference type="InterPro" id="IPR016187">
    <property type="entry name" value="CTDL_fold"/>
</dbReference>
<evidence type="ECO:0000313" key="3">
    <source>
        <dbReference type="Proteomes" id="UP001597294"/>
    </source>
</evidence>
<dbReference type="RefSeq" id="WP_380250491.1">
    <property type="nucleotide sequence ID" value="NZ_JBHUII010000004.1"/>
</dbReference>
<dbReference type="EMBL" id="JBHUII010000004">
    <property type="protein sequence ID" value="MFD2205663.1"/>
    <property type="molecule type" value="Genomic_DNA"/>
</dbReference>
<keyword evidence="1" id="KW-0732">Signal</keyword>
<evidence type="ECO:0000256" key="1">
    <source>
        <dbReference type="SAM" id="SignalP"/>
    </source>
</evidence>
<feature type="signal peptide" evidence="1">
    <location>
        <begin position="1"/>
        <end position="34"/>
    </location>
</feature>
<reference evidence="3" key="1">
    <citation type="journal article" date="2019" name="Int. J. Syst. Evol. Microbiol.">
        <title>The Global Catalogue of Microorganisms (GCM) 10K type strain sequencing project: providing services to taxonomists for standard genome sequencing and annotation.</title>
        <authorList>
            <consortium name="The Broad Institute Genomics Platform"/>
            <consortium name="The Broad Institute Genome Sequencing Center for Infectious Disease"/>
            <person name="Wu L."/>
            <person name="Ma J."/>
        </authorList>
    </citation>
    <scope>NUCLEOTIDE SEQUENCE [LARGE SCALE GENOMIC DNA]</scope>
    <source>
        <strain evidence="3">CGMCC 4.7192</strain>
    </source>
</reference>
<dbReference type="InterPro" id="IPR016186">
    <property type="entry name" value="C-type_lectin-like/link_sf"/>
</dbReference>
<dbReference type="Gene3D" id="3.10.100.10">
    <property type="entry name" value="Mannose-Binding Protein A, subunit A"/>
    <property type="match status" value="1"/>
</dbReference>
<gene>
    <name evidence="2" type="ORF">ACFSKO_08580</name>
</gene>
<comment type="caution">
    <text evidence="2">The sequence shown here is derived from an EMBL/GenBank/DDBJ whole genome shotgun (WGS) entry which is preliminary data.</text>
</comment>
<proteinExistence type="predicted"/>
<dbReference type="SUPFAM" id="SSF56436">
    <property type="entry name" value="C-type lectin-like"/>
    <property type="match status" value="1"/>
</dbReference>
<name>A0ABW5BHQ6_9PROT</name>
<keyword evidence="3" id="KW-1185">Reference proteome</keyword>
<feature type="chain" id="PRO_5046008477" description="Lectin" evidence="1">
    <location>
        <begin position="35"/>
        <end position="226"/>
    </location>
</feature>